<feature type="domain" description="Helicase ATP-binding" evidence="9">
    <location>
        <begin position="80"/>
        <end position="255"/>
    </location>
</feature>
<feature type="domain" description="DEAD-box RNA helicase Q" evidence="11">
    <location>
        <begin position="49"/>
        <end position="77"/>
    </location>
</feature>
<dbReference type="InterPro" id="IPR027417">
    <property type="entry name" value="P-loop_NTPase"/>
</dbReference>
<dbReference type="SUPFAM" id="SSF52540">
    <property type="entry name" value="P-loop containing nucleoside triphosphate hydrolases"/>
    <property type="match status" value="1"/>
</dbReference>
<keyword evidence="2 7" id="KW-0547">Nucleotide-binding</keyword>
<evidence type="ECO:0000256" key="1">
    <source>
        <dbReference type="ARBA" id="ARBA00012552"/>
    </source>
</evidence>
<dbReference type="PROSITE" id="PS51194">
    <property type="entry name" value="HELICASE_CTER"/>
    <property type="match status" value="1"/>
</dbReference>
<evidence type="ECO:0000259" key="10">
    <source>
        <dbReference type="PROSITE" id="PS51194"/>
    </source>
</evidence>
<dbReference type="InterPro" id="IPR000629">
    <property type="entry name" value="RNA-helicase_DEAD-box_CS"/>
</dbReference>
<proteinExistence type="inferred from homology"/>
<feature type="compositionally biased region" description="Basic and acidic residues" evidence="8">
    <location>
        <begin position="435"/>
        <end position="445"/>
    </location>
</feature>
<dbReference type="FunFam" id="3.40.50.300:FF:000008">
    <property type="entry name" value="ATP-dependent RNA helicase RhlB"/>
    <property type="match status" value="1"/>
</dbReference>
<dbReference type="SMART" id="SM00490">
    <property type="entry name" value="HELICc"/>
    <property type="match status" value="1"/>
</dbReference>
<dbReference type="InterPro" id="IPR011545">
    <property type="entry name" value="DEAD/DEAH_box_helicase_dom"/>
</dbReference>
<evidence type="ECO:0000256" key="2">
    <source>
        <dbReference type="ARBA" id="ARBA00022741"/>
    </source>
</evidence>
<sequence>MTTAVNAPFEKDFYMEHPDVARLSSKDAEQWRHRNRITVSEDSSPKPVRTFLEAAFPESVTIELERSGFPSPTAIQSQAWPIALSGYDMIGLASTGSGKTLCFALPAIVHILAQNHLQPGDGPIAAFLAPTRELALQIKEECDKFGASSGVKNTAVYGGVPKGPQQRDLGQGVEIVIATPGRLLDFIEAGVTNLQRCTFLVLDEADRMMDYGFEPQLRRVVECTRPDRQTLMWSATWPREVQKLAREFLSEAVLVQMNNASQLRATESVDQRFEQCDEGNKLNVFFQILQNTAGGAGKVIIFCEKKRGCEAMVQNLRQRGLQGAALHGDKSQQERDYTMQQFKSGAVRVLVATDVAGRGLDVKDVGVVINYDAPSSAEDYVHRIGRTGRAGATGVSFTLLTPSDGEVARELARMLQKSRNGVPHALQRAASSGGGRDDGHRRWRK</sequence>
<keyword evidence="5 7" id="KW-0067">ATP-binding</keyword>
<accession>A0A7S0DUJ9</accession>
<dbReference type="AlphaFoldDB" id="A0A7S0DUJ9"/>
<evidence type="ECO:0000256" key="6">
    <source>
        <dbReference type="PROSITE-ProRule" id="PRU00552"/>
    </source>
</evidence>
<dbReference type="GO" id="GO:0003724">
    <property type="term" value="F:RNA helicase activity"/>
    <property type="evidence" value="ECO:0007669"/>
    <property type="project" value="UniProtKB-EC"/>
</dbReference>
<keyword evidence="3 7" id="KW-0378">Hydrolase</keyword>
<dbReference type="GO" id="GO:0016787">
    <property type="term" value="F:hydrolase activity"/>
    <property type="evidence" value="ECO:0007669"/>
    <property type="project" value="UniProtKB-KW"/>
</dbReference>
<feature type="domain" description="Helicase C-terminal" evidence="10">
    <location>
        <begin position="268"/>
        <end position="430"/>
    </location>
</feature>
<dbReference type="InterPro" id="IPR014014">
    <property type="entry name" value="RNA_helicase_DEAD_Q_motif"/>
</dbReference>
<dbReference type="EMBL" id="HBEP01000145">
    <property type="protein sequence ID" value="CAD8465891.1"/>
    <property type="molecule type" value="Transcribed_RNA"/>
</dbReference>
<dbReference type="FunFam" id="3.40.50.300:FF:000079">
    <property type="entry name" value="probable ATP-dependent RNA helicase DDX17"/>
    <property type="match status" value="1"/>
</dbReference>
<dbReference type="SMART" id="SM00487">
    <property type="entry name" value="DEXDc"/>
    <property type="match status" value="1"/>
</dbReference>
<feature type="short sequence motif" description="Q motif" evidence="6">
    <location>
        <begin position="49"/>
        <end position="77"/>
    </location>
</feature>
<evidence type="ECO:0000313" key="12">
    <source>
        <dbReference type="EMBL" id="CAD8465891.1"/>
    </source>
</evidence>
<evidence type="ECO:0000256" key="5">
    <source>
        <dbReference type="ARBA" id="ARBA00022840"/>
    </source>
</evidence>
<dbReference type="PROSITE" id="PS00039">
    <property type="entry name" value="DEAD_ATP_HELICASE"/>
    <property type="match status" value="1"/>
</dbReference>
<dbReference type="CDD" id="cd17966">
    <property type="entry name" value="DEADc_DDX5_DDX17"/>
    <property type="match status" value="1"/>
</dbReference>
<dbReference type="PROSITE" id="PS51195">
    <property type="entry name" value="Q_MOTIF"/>
    <property type="match status" value="1"/>
</dbReference>
<dbReference type="Gene3D" id="3.40.50.300">
    <property type="entry name" value="P-loop containing nucleotide triphosphate hydrolases"/>
    <property type="match status" value="2"/>
</dbReference>
<dbReference type="Pfam" id="PF00270">
    <property type="entry name" value="DEAD"/>
    <property type="match status" value="1"/>
</dbReference>
<evidence type="ECO:0000259" key="9">
    <source>
        <dbReference type="PROSITE" id="PS51192"/>
    </source>
</evidence>
<evidence type="ECO:0000256" key="7">
    <source>
        <dbReference type="RuleBase" id="RU000492"/>
    </source>
</evidence>
<comment type="similarity">
    <text evidence="7">Belongs to the DEAD box helicase family.</text>
</comment>
<dbReference type="EC" id="3.6.4.13" evidence="1"/>
<evidence type="ECO:0000256" key="8">
    <source>
        <dbReference type="SAM" id="MobiDB-lite"/>
    </source>
</evidence>
<feature type="region of interest" description="Disordered" evidence="8">
    <location>
        <begin position="418"/>
        <end position="445"/>
    </location>
</feature>
<dbReference type="PANTHER" id="PTHR47958">
    <property type="entry name" value="ATP-DEPENDENT RNA HELICASE DBP3"/>
    <property type="match status" value="1"/>
</dbReference>
<dbReference type="GO" id="GO:0003676">
    <property type="term" value="F:nucleic acid binding"/>
    <property type="evidence" value="ECO:0007669"/>
    <property type="project" value="InterPro"/>
</dbReference>
<name>A0A7S0DUJ9_9EUKA</name>
<protein>
    <recommendedName>
        <fullName evidence="1">RNA helicase</fullName>
        <ecNumber evidence="1">3.6.4.13</ecNumber>
    </recommendedName>
</protein>
<gene>
    <name evidence="12" type="ORF">PANT1444_LOCUS74</name>
</gene>
<organism evidence="12">
    <name type="scientific">Phaeocystis antarctica</name>
    <dbReference type="NCBI Taxonomy" id="33657"/>
    <lineage>
        <taxon>Eukaryota</taxon>
        <taxon>Haptista</taxon>
        <taxon>Haptophyta</taxon>
        <taxon>Prymnesiophyceae</taxon>
        <taxon>Phaeocystales</taxon>
        <taxon>Phaeocystaceae</taxon>
        <taxon>Phaeocystis</taxon>
    </lineage>
</organism>
<dbReference type="InterPro" id="IPR014001">
    <property type="entry name" value="Helicase_ATP-bd"/>
</dbReference>
<evidence type="ECO:0000256" key="3">
    <source>
        <dbReference type="ARBA" id="ARBA00022801"/>
    </source>
</evidence>
<dbReference type="CDD" id="cd18787">
    <property type="entry name" value="SF2_C_DEAD"/>
    <property type="match status" value="1"/>
</dbReference>
<evidence type="ECO:0000259" key="11">
    <source>
        <dbReference type="PROSITE" id="PS51195"/>
    </source>
</evidence>
<keyword evidence="4 7" id="KW-0347">Helicase</keyword>
<dbReference type="GO" id="GO:0005524">
    <property type="term" value="F:ATP binding"/>
    <property type="evidence" value="ECO:0007669"/>
    <property type="project" value="UniProtKB-KW"/>
</dbReference>
<dbReference type="InterPro" id="IPR001650">
    <property type="entry name" value="Helicase_C-like"/>
</dbReference>
<reference evidence="12" key="1">
    <citation type="submission" date="2021-01" db="EMBL/GenBank/DDBJ databases">
        <authorList>
            <person name="Corre E."/>
            <person name="Pelletier E."/>
            <person name="Niang G."/>
            <person name="Scheremetjew M."/>
            <person name="Finn R."/>
            <person name="Kale V."/>
            <person name="Holt S."/>
            <person name="Cochrane G."/>
            <person name="Meng A."/>
            <person name="Brown T."/>
            <person name="Cohen L."/>
        </authorList>
    </citation>
    <scope>NUCLEOTIDE SEQUENCE</scope>
    <source>
        <strain evidence="12">CCMP1374</strain>
    </source>
</reference>
<dbReference type="PROSITE" id="PS51192">
    <property type="entry name" value="HELICASE_ATP_BIND_1"/>
    <property type="match status" value="1"/>
</dbReference>
<evidence type="ECO:0000256" key="4">
    <source>
        <dbReference type="ARBA" id="ARBA00022806"/>
    </source>
</evidence>
<dbReference type="Pfam" id="PF00271">
    <property type="entry name" value="Helicase_C"/>
    <property type="match status" value="1"/>
</dbReference>